<dbReference type="GO" id="GO:0005634">
    <property type="term" value="C:nucleus"/>
    <property type="evidence" value="ECO:0007669"/>
    <property type="project" value="TreeGrafter"/>
</dbReference>
<feature type="region of interest" description="Disordered" evidence="4">
    <location>
        <begin position="257"/>
        <end position="410"/>
    </location>
</feature>
<evidence type="ECO:0000256" key="4">
    <source>
        <dbReference type="SAM" id="MobiDB-lite"/>
    </source>
</evidence>
<feature type="compositionally biased region" description="Polar residues" evidence="4">
    <location>
        <begin position="37"/>
        <end position="60"/>
    </location>
</feature>
<evidence type="ECO:0000256" key="3">
    <source>
        <dbReference type="ARBA" id="ARBA00022737"/>
    </source>
</evidence>
<dbReference type="GO" id="GO:0005829">
    <property type="term" value="C:cytosol"/>
    <property type="evidence" value="ECO:0007669"/>
    <property type="project" value="TreeGrafter"/>
</dbReference>
<dbReference type="GO" id="GO:0031267">
    <property type="term" value="F:small GTPase binding"/>
    <property type="evidence" value="ECO:0007669"/>
    <property type="project" value="TreeGrafter"/>
</dbReference>
<reference evidence="5 6" key="1">
    <citation type="submission" date="2019-09" db="EMBL/GenBank/DDBJ databases">
        <title>The hologenome of the rock-dwelling lichen Lasallia pustulata.</title>
        <authorList>
            <person name="Greshake Tzovaras B."/>
            <person name="Segers F."/>
            <person name="Bicker A."/>
            <person name="Dal Grande F."/>
            <person name="Otte J."/>
            <person name="Hankeln T."/>
            <person name="Schmitt I."/>
            <person name="Ebersberger I."/>
        </authorList>
    </citation>
    <scope>NUCLEOTIDE SEQUENCE [LARGE SCALE GENOMIC DNA]</scope>
    <source>
        <strain evidence="5">A1-1</strain>
    </source>
</reference>
<keyword evidence="1" id="KW-0343">GTPase activation</keyword>
<protein>
    <submittedName>
        <fullName evidence="5">Uncharacterized protein</fullName>
    </submittedName>
</protein>
<dbReference type="InterPro" id="IPR032675">
    <property type="entry name" value="LRR_dom_sf"/>
</dbReference>
<feature type="compositionally biased region" description="Polar residues" evidence="4">
    <location>
        <begin position="277"/>
        <end position="286"/>
    </location>
</feature>
<evidence type="ECO:0000256" key="2">
    <source>
        <dbReference type="ARBA" id="ARBA00022614"/>
    </source>
</evidence>
<feature type="compositionally biased region" description="Polar residues" evidence="4">
    <location>
        <begin position="182"/>
        <end position="204"/>
    </location>
</feature>
<dbReference type="PANTHER" id="PTHR24113:SF12">
    <property type="entry name" value="RAN GTPASE-ACTIVATING PROTEIN 1"/>
    <property type="match status" value="1"/>
</dbReference>
<accession>A0A5M8PU13</accession>
<dbReference type="SUPFAM" id="SSF52047">
    <property type="entry name" value="RNI-like"/>
    <property type="match status" value="1"/>
</dbReference>
<sequence length="1225" mass="134063">MERIHGVDVSWLHHTRDPRSRSPRPTIGTHNAERSVSPGTRPSASSPRASGEQQRSNTSMLAPPDSIPAEQSPRQPKRFLRRASPETVETSVQPVAKLAKDAAKPSAPASPGRKTSWMSNLSSKFSSSSSNTPTLPSPTSPTVSKAPTSPPMEQPNPSGASAAPGAKEFMKKTDLPAPQAPQPSKSGHPSFIQSALRRLSSTGSGMVPGKMTGSGGVVPRVVLNVNPYRVRSSDEDFEPNKLRRVAFCVDVEIAGTARYAEEEPTEQQPSSPGRRPSLTQLEQQIDNMKKKDKKMKERSEGEALKNPEAVAKAKENKGISDPNLQGETESAPQLDEQSNGELISRKKEKKKRSEEERKERKERRRKEAEAKGIYPVEVIREKSSDSSGTSTPDSPTAVGMHTKSQDRPTTDPLRIYRRCCQLRETPILKKITEQLSSPNACDAATPGTISCLDLTGYWMQLQDVVTLGDYLAVVPVKKIILENCGLSDEAVRVILAGLLAAKTPQQAKYNKRLCRKQNDNAEEKTERLGVIEKLCLKNNPQIDREGWRHICAFINMSESLKAIDLSMIPFPDPPPPTNRRGSFDSRTVADMSPLLQKAITERRAGSHLEELVMAECGVNSDQIARIVDGVMKCGLTRLGLASNKMQREGLEHVVRYVQTGKCEGLDLGGNNLREDLHLIAEVLDGTNALYALSLADCNLAASSLIALFPALVRLPNFRFIDLSHNRDLFASRPNALGLLRKYIPQLPVLKRIHLADVAMSSDHAIALAEILPESHSLAHLNILENERLSALASAKDEAGQEEACALYASLMAAVRVSNTLVCIDIDVPSKDSSEIVKALAKQVVAYSLRNMEHGPVAEAYATAAAAIADPHGGEEHVAVPDVLLHLVGHIDGFPDRPEYQDSAPDKDYIVGGTGVVKALGVVLGDKGVDSRRFSRDEAATESGSTTPKQVLQGTEVTTGKAKEMSKNLLESARKIRARLQPALAREARAGNDQDHSALKIEQAGSDTNKMDLGRLVFLDNTLRRMIQRFEDEYPECRLEPPVPPAGTNKTLLDSNDGLSQPGLFSVDINPKSEAEISATDTASLTDDDNDATIKPISRHNSDVSLFSRHLANEEGRMHRFGQQMRREVFRPGGINHAPKSSGKESEAQHLHTLRLRLEAIDGEQWRERVIRLGYNAALAEEGITADELGLLERQDPETFDKLREAQETAQLNLRKGRESTEEVVG</sequence>
<proteinExistence type="predicted"/>
<feature type="region of interest" description="Disordered" evidence="4">
    <location>
        <begin position="1"/>
        <end position="217"/>
    </location>
</feature>
<comment type="caution">
    <text evidence="5">The sequence shown here is derived from an EMBL/GenBank/DDBJ whole genome shotgun (WGS) entry which is preliminary data.</text>
</comment>
<evidence type="ECO:0000256" key="1">
    <source>
        <dbReference type="ARBA" id="ARBA00022468"/>
    </source>
</evidence>
<feature type="compositionally biased region" description="Polar residues" evidence="4">
    <location>
        <begin position="322"/>
        <end position="341"/>
    </location>
</feature>
<feature type="compositionally biased region" description="Low complexity" evidence="4">
    <location>
        <begin position="385"/>
        <end position="396"/>
    </location>
</feature>
<feature type="compositionally biased region" description="Basic and acidic residues" evidence="4">
    <location>
        <begin position="294"/>
        <end position="318"/>
    </location>
</feature>
<feature type="compositionally biased region" description="Low complexity" evidence="4">
    <location>
        <begin position="157"/>
        <end position="166"/>
    </location>
</feature>
<dbReference type="AlphaFoldDB" id="A0A5M8PU13"/>
<evidence type="ECO:0000313" key="5">
    <source>
        <dbReference type="EMBL" id="KAA6412529.1"/>
    </source>
</evidence>
<evidence type="ECO:0000313" key="6">
    <source>
        <dbReference type="Proteomes" id="UP000324767"/>
    </source>
</evidence>
<feature type="compositionally biased region" description="Polar residues" evidence="4">
    <location>
        <begin position="941"/>
        <end position="957"/>
    </location>
</feature>
<feature type="compositionally biased region" description="Low complexity" evidence="4">
    <location>
        <begin position="119"/>
        <end position="134"/>
    </location>
</feature>
<dbReference type="Gene3D" id="3.80.10.10">
    <property type="entry name" value="Ribonuclease Inhibitor"/>
    <property type="match status" value="2"/>
</dbReference>
<keyword evidence="3" id="KW-0677">Repeat</keyword>
<dbReference type="GO" id="GO:0048471">
    <property type="term" value="C:perinuclear region of cytoplasm"/>
    <property type="evidence" value="ECO:0007669"/>
    <property type="project" value="TreeGrafter"/>
</dbReference>
<dbReference type="InterPro" id="IPR027038">
    <property type="entry name" value="RanGap"/>
</dbReference>
<dbReference type="EMBL" id="VXIT01000005">
    <property type="protein sequence ID" value="KAA6412529.1"/>
    <property type="molecule type" value="Genomic_DNA"/>
</dbReference>
<feature type="compositionally biased region" description="Basic and acidic residues" evidence="4">
    <location>
        <begin position="351"/>
        <end position="370"/>
    </location>
</feature>
<dbReference type="OrthoDB" id="8436363at2759"/>
<dbReference type="GO" id="GO:0006913">
    <property type="term" value="P:nucleocytoplasmic transport"/>
    <property type="evidence" value="ECO:0007669"/>
    <property type="project" value="TreeGrafter"/>
</dbReference>
<keyword evidence="2" id="KW-0433">Leucine-rich repeat</keyword>
<name>A0A5M8PU13_9LECA</name>
<dbReference type="PANTHER" id="PTHR24113">
    <property type="entry name" value="RAN GTPASE-ACTIVATING PROTEIN 1"/>
    <property type="match status" value="1"/>
</dbReference>
<dbReference type="Proteomes" id="UP000324767">
    <property type="component" value="Unassembled WGS sequence"/>
</dbReference>
<dbReference type="GO" id="GO:0005096">
    <property type="term" value="F:GTPase activator activity"/>
    <property type="evidence" value="ECO:0007669"/>
    <property type="project" value="UniProtKB-KW"/>
</dbReference>
<feature type="region of interest" description="Disordered" evidence="4">
    <location>
        <begin position="933"/>
        <end position="962"/>
    </location>
</feature>
<organism evidence="5 6">
    <name type="scientific">Lasallia pustulata</name>
    <dbReference type="NCBI Taxonomy" id="136370"/>
    <lineage>
        <taxon>Eukaryota</taxon>
        <taxon>Fungi</taxon>
        <taxon>Dikarya</taxon>
        <taxon>Ascomycota</taxon>
        <taxon>Pezizomycotina</taxon>
        <taxon>Lecanoromycetes</taxon>
        <taxon>OSLEUM clade</taxon>
        <taxon>Umbilicariomycetidae</taxon>
        <taxon>Umbilicariales</taxon>
        <taxon>Umbilicariaceae</taxon>
        <taxon>Lasallia</taxon>
    </lineage>
</organism>
<gene>
    <name evidence="5" type="ORF">FRX48_03520</name>
</gene>